<feature type="region of interest" description="Disordered" evidence="1">
    <location>
        <begin position="134"/>
        <end position="155"/>
    </location>
</feature>
<dbReference type="EMBL" id="JBFOLK010000002">
    <property type="protein sequence ID" value="KAL2532187.1"/>
    <property type="molecule type" value="Genomic_DNA"/>
</dbReference>
<name>A0ABD1V4D5_9LAMI</name>
<reference evidence="3" key="1">
    <citation type="submission" date="2024-07" db="EMBL/GenBank/DDBJ databases">
        <title>Two chromosome-level genome assemblies of Korean endemic species Abeliophyllum distichum and Forsythia ovata (Oleaceae).</title>
        <authorList>
            <person name="Jang H."/>
        </authorList>
    </citation>
    <scope>NUCLEOTIDE SEQUENCE [LARGE SCALE GENOMIC DNA]</scope>
</reference>
<accession>A0ABD1V4D5</accession>
<comment type="caution">
    <text evidence="2">The sequence shown here is derived from an EMBL/GenBank/DDBJ whole genome shotgun (WGS) entry which is preliminary data.</text>
</comment>
<sequence length="155" mass="17712">MQPNENNTKYFTRLVGNQVRITMPPCYPSWTEDLEEQRTRLHRIIESYFDLQGDRSLDEYRTVCAAVDRLAVDRYHDYKLNDKLVELRETIQTQVATSGASLDKRAIAKEVLEERRGHVCGVARVPNVTSLSLDSTTVSKAPQETSHQFSGDPPE</sequence>
<feature type="compositionally biased region" description="Polar residues" evidence="1">
    <location>
        <begin position="140"/>
        <end position="149"/>
    </location>
</feature>
<dbReference type="Proteomes" id="UP001604336">
    <property type="component" value="Unassembled WGS sequence"/>
</dbReference>
<keyword evidence="3" id="KW-1185">Reference proteome</keyword>
<proteinExistence type="predicted"/>
<gene>
    <name evidence="2" type="ORF">Adt_05538</name>
</gene>
<dbReference type="AlphaFoldDB" id="A0ABD1V4D5"/>
<protein>
    <submittedName>
        <fullName evidence="2">Uncharacterized protein</fullName>
    </submittedName>
</protein>
<evidence type="ECO:0000313" key="2">
    <source>
        <dbReference type="EMBL" id="KAL2532187.1"/>
    </source>
</evidence>
<organism evidence="2 3">
    <name type="scientific">Abeliophyllum distichum</name>
    <dbReference type="NCBI Taxonomy" id="126358"/>
    <lineage>
        <taxon>Eukaryota</taxon>
        <taxon>Viridiplantae</taxon>
        <taxon>Streptophyta</taxon>
        <taxon>Embryophyta</taxon>
        <taxon>Tracheophyta</taxon>
        <taxon>Spermatophyta</taxon>
        <taxon>Magnoliopsida</taxon>
        <taxon>eudicotyledons</taxon>
        <taxon>Gunneridae</taxon>
        <taxon>Pentapetalae</taxon>
        <taxon>asterids</taxon>
        <taxon>lamiids</taxon>
        <taxon>Lamiales</taxon>
        <taxon>Oleaceae</taxon>
        <taxon>Forsythieae</taxon>
        <taxon>Abeliophyllum</taxon>
    </lineage>
</organism>
<evidence type="ECO:0000256" key="1">
    <source>
        <dbReference type="SAM" id="MobiDB-lite"/>
    </source>
</evidence>
<evidence type="ECO:0000313" key="3">
    <source>
        <dbReference type="Proteomes" id="UP001604336"/>
    </source>
</evidence>